<feature type="region of interest" description="Disordered" evidence="2">
    <location>
        <begin position="14"/>
        <end position="175"/>
    </location>
</feature>
<feature type="domain" description="SCP" evidence="3">
    <location>
        <begin position="210"/>
        <end position="339"/>
    </location>
</feature>
<proteinExistence type="predicted"/>
<dbReference type="FunFam" id="3.40.33.10:FF:000004">
    <property type="entry name" value="CAP, cysteine-rich secretory protein, antigen 5"/>
    <property type="match status" value="1"/>
</dbReference>
<feature type="compositionally biased region" description="Acidic residues" evidence="2">
    <location>
        <begin position="150"/>
        <end position="161"/>
    </location>
</feature>
<gene>
    <name evidence="4" type="ORF">LVIROSA_LOCUS13209</name>
</gene>
<accession>A0AAU9MGG1</accession>
<dbReference type="InterPro" id="IPR014044">
    <property type="entry name" value="CAP_dom"/>
</dbReference>
<feature type="compositionally biased region" description="Basic and acidic residues" evidence="2">
    <location>
        <begin position="162"/>
        <end position="175"/>
    </location>
</feature>
<dbReference type="InterPro" id="IPR035940">
    <property type="entry name" value="CAP_sf"/>
</dbReference>
<evidence type="ECO:0000259" key="3">
    <source>
        <dbReference type="SMART" id="SM00198"/>
    </source>
</evidence>
<feature type="compositionally biased region" description="Gly residues" evidence="2">
    <location>
        <begin position="62"/>
        <end position="78"/>
    </location>
</feature>
<feature type="compositionally biased region" description="Acidic residues" evidence="2">
    <location>
        <begin position="96"/>
        <end position="143"/>
    </location>
</feature>
<evidence type="ECO:0000313" key="5">
    <source>
        <dbReference type="Proteomes" id="UP001157418"/>
    </source>
</evidence>
<dbReference type="SMART" id="SM00198">
    <property type="entry name" value="SCP"/>
    <property type="match status" value="1"/>
</dbReference>
<keyword evidence="1" id="KW-0568">Pathogenesis-related protein</keyword>
<keyword evidence="5" id="KW-1185">Reference proteome</keyword>
<reference evidence="4 5" key="1">
    <citation type="submission" date="2022-01" db="EMBL/GenBank/DDBJ databases">
        <authorList>
            <person name="Xiong W."/>
            <person name="Schranz E."/>
        </authorList>
    </citation>
    <scope>NUCLEOTIDE SEQUENCE [LARGE SCALE GENOMIC DNA]</scope>
</reference>
<evidence type="ECO:0000256" key="1">
    <source>
        <dbReference type="ARBA" id="ARBA00023265"/>
    </source>
</evidence>
<evidence type="ECO:0000313" key="4">
    <source>
        <dbReference type="EMBL" id="CAH1426111.1"/>
    </source>
</evidence>
<dbReference type="InterPro" id="IPR018244">
    <property type="entry name" value="Allrgn_V5/Tpx1_CS"/>
</dbReference>
<protein>
    <recommendedName>
        <fullName evidence="3">SCP domain-containing protein</fullName>
    </recommendedName>
</protein>
<sequence>MSGFITMLQEGIPLWSNKIRDQPPGGDEDDGGDGDDGDDDDDDGGDGDNGDDGGGDDDDDGGGGGGGDGGGGGGGGGGGDDDDDRGSGRGGGGGGGDDDDDADADDDGDGGDGDDGDDDDDDDGDNGDDDDDDDGGGDDDDDGGGAGGADGDDGGDGGDGDDDHHHHDDDHHHHDDDVVTSYRNMGHWRIKISLVVAISMTILHSSVAHNEPEDFLHAHGCIRRLLDIPPLVWDPELAKTAQAWADQRKDCKLTPSDKVGENMAQGPNLNASYAVQMWVEERPDYDHGKNECLPGTQCAHYTQVTWKNTERVGCGRAQCSDGVCYVIVCNYDPPGNIVGEKPY</sequence>
<dbReference type="Gene3D" id="3.40.33.10">
    <property type="entry name" value="CAP"/>
    <property type="match status" value="1"/>
</dbReference>
<dbReference type="PRINTS" id="PR00837">
    <property type="entry name" value="V5TPXLIKE"/>
</dbReference>
<keyword evidence="1" id="KW-0611">Plant defense</keyword>
<dbReference type="AlphaFoldDB" id="A0AAU9MGG1"/>
<name>A0AAU9MGG1_9ASTR</name>
<dbReference type="EMBL" id="CAKMRJ010002223">
    <property type="protein sequence ID" value="CAH1426111.1"/>
    <property type="molecule type" value="Genomic_DNA"/>
</dbReference>
<dbReference type="SUPFAM" id="SSF55797">
    <property type="entry name" value="PR-1-like"/>
    <property type="match status" value="1"/>
</dbReference>
<evidence type="ECO:0000256" key="2">
    <source>
        <dbReference type="SAM" id="MobiDB-lite"/>
    </source>
</evidence>
<dbReference type="PROSITE" id="PS01010">
    <property type="entry name" value="CRISP_2"/>
    <property type="match status" value="1"/>
</dbReference>
<dbReference type="Pfam" id="PF00188">
    <property type="entry name" value="CAP"/>
    <property type="match status" value="1"/>
</dbReference>
<dbReference type="Proteomes" id="UP001157418">
    <property type="component" value="Unassembled WGS sequence"/>
</dbReference>
<feature type="compositionally biased region" description="Acidic residues" evidence="2">
    <location>
        <begin position="26"/>
        <end position="61"/>
    </location>
</feature>
<dbReference type="PANTHER" id="PTHR10334">
    <property type="entry name" value="CYSTEINE-RICH SECRETORY PROTEIN-RELATED"/>
    <property type="match status" value="1"/>
</dbReference>
<dbReference type="InterPro" id="IPR001283">
    <property type="entry name" value="CRISP-related"/>
</dbReference>
<organism evidence="4 5">
    <name type="scientific">Lactuca virosa</name>
    <dbReference type="NCBI Taxonomy" id="75947"/>
    <lineage>
        <taxon>Eukaryota</taxon>
        <taxon>Viridiplantae</taxon>
        <taxon>Streptophyta</taxon>
        <taxon>Embryophyta</taxon>
        <taxon>Tracheophyta</taxon>
        <taxon>Spermatophyta</taxon>
        <taxon>Magnoliopsida</taxon>
        <taxon>eudicotyledons</taxon>
        <taxon>Gunneridae</taxon>
        <taxon>Pentapetalae</taxon>
        <taxon>asterids</taxon>
        <taxon>campanulids</taxon>
        <taxon>Asterales</taxon>
        <taxon>Asteraceae</taxon>
        <taxon>Cichorioideae</taxon>
        <taxon>Cichorieae</taxon>
        <taxon>Lactucinae</taxon>
        <taxon>Lactuca</taxon>
    </lineage>
</organism>
<dbReference type="GO" id="GO:0005576">
    <property type="term" value="C:extracellular region"/>
    <property type="evidence" value="ECO:0007669"/>
    <property type="project" value="InterPro"/>
</dbReference>
<comment type="caution">
    <text evidence="4">The sequence shown here is derived from an EMBL/GenBank/DDBJ whole genome shotgun (WGS) entry which is preliminary data.</text>
</comment>